<protein>
    <submittedName>
        <fullName evidence="2">Uncharacterized protein</fullName>
    </submittedName>
</protein>
<accession>A0ABT7UFB3</accession>
<dbReference type="RefSeq" id="WP_289527029.1">
    <property type="nucleotide sequence ID" value="NZ_JAUDCK010000001.1"/>
</dbReference>
<evidence type="ECO:0000313" key="3">
    <source>
        <dbReference type="Proteomes" id="UP001529275"/>
    </source>
</evidence>
<name>A0ABT7UFB3_9FIRM</name>
<reference evidence="2 3" key="2">
    <citation type="submission" date="2023-06" db="EMBL/GenBank/DDBJ databases">
        <authorList>
            <person name="Zeman M."/>
            <person name="Kubasova T."/>
            <person name="Jahodarova E."/>
            <person name="Nykrynova M."/>
            <person name="Rychlik I."/>
        </authorList>
    </citation>
    <scope>NUCLEOTIDE SEQUENCE [LARGE SCALE GENOMIC DNA]</scope>
    <source>
        <strain evidence="2 3">ET341</strain>
    </source>
</reference>
<dbReference type="Proteomes" id="UP001529275">
    <property type="component" value="Unassembled WGS sequence"/>
</dbReference>
<feature type="region of interest" description="Disordered" evidence="1">
    <location>
        <begin position="1"/>
        <end position="21"/>
    </location>
</feature>
<comment type="caution">
    <text evidence="2">The sequence shown here is derived from an EMBL/GenBank/DDBJ whole genome shotgun (WGS) entry which is preliminary data.</text>
</comment>
<organism evidence="2 3">
    <name type="scientific">Massilimicrobiota timonensis</name>
    <dbReference type="NCBI Taxonomy" id="1776392"/>
    <lineage>
        <taxon>Bacteria</taxon>
        <taxon>Bacillati</taxon>
        <taxon>Bacillota</taxon>
        <taxon>Erysipelotrichia</taxon>
        <taxon>Erysipelotrichales</taxon>
        <taxon>Erysipelotrichaceae</taxon>
        <taxon>Massilimicrobiota</taxon>
    </lineage>
</organism>
<gene>
    <name evidence="2" type="ORF">QUV98_00705</name>
</gene>
<proteinExistence type="predicted"/>
<evidence type="ECO:0000256" key="1">
    <source>
        <dbReference type="SAM" id="MobiDB-lite"/>
    </source>
</evidence>
<keyword evidence="3" id="KW-1185">Reference proteome</keyword>
<dbReference type="EMBL" id="JAUDCK010000001">
    <property type="protein sequence ID" value="MDM8194838.1"/>
    <property type="molecule type" value="Genomic_DNA"/>
</dbReference>
<sequence>MTTVEDGGTTTQSYYSGKPTSKGTKLAIMFRDAYGGLKLSYKTSGNINYY</sequence>
<evidence type="ECO:0000313" key="2">
    <source>
        <dbReference type="EMBL" id="MDM8194838.1"/>
    </source>
</evidence>
<reference evidence="3" key="1">
    <citation type="submission" date="2023-06" db="EMBL/GenBank/DDBJ databases">
        <title>Identification and characterization of horizontal gene transfer across gut microbiota members of farm animals based on homology search.</title>
        <authorList>
            <person name="Zeman M."/>
            <person name="Kubasova T."/>
            <person name="Jahodarova E."/>
            <person name="Nykrynova M."/>
            <person name="Rychlik I."/>
        </authorList>
    </citation>
    <scope>NUCLEOTIDE SEQUENCE [LARGE SCALE GENOMIC DNA]</scope>
    <source>
        <strain evidence="3">ET341</strain>
    </source>
</reference>